<proteinExistence type="predicted"/>
<dbReference type="Proteomes" id="UP000015102">
    <property type="component" value="Unassembled WGS sequence"/>
</dbReference>
<keyword evidence="1" id="KW-0677">Repeat</keyword>
<keyword evidence="3" id="KW-1185">Reference proteome</keyword>
<dbReference type="PANTHER" id="PTHR24036:SF13">
    <property type="entry name" value="PROTEIN SKELETOR, ISOFORMS D_E"/>
    <property type="match status" value="1"/>
</dbReference>
<dbReference type="PANTHER" id="PTHR24036">
    <property type="entry name" value="SKELETOR-RELATED"/>
    <property type="match status" value="1"/>
</dbReference>
<dbReference type="InterPro" id="IPR052126">
    <property type="entry name" value="Spindle_Org/Thrombomodulin"/>
</dbReference>
<dbReference type="EMBL" id="CAQQ02198917">
    <property type="status" value="NOT_ANNOTATED_CDS"/>
    <property type="molecule type" value="Genomic_DNA"/>
</dbReference>
<name>T1GHB8_MEGSC</name>
<accession>T1GHB8</accession>
<evidence type="ECO:0000313" key="3">
    <source>
        <dbReference type="Proteomes" id="UP000015102"/>
    </source>
</evidence>
<dbReference type="STRING" id="36166.T1GHB8"/>
<sequence length="144" mass="16004">RPQTTQPTTTRRTIATPRPVARDNNAWVIPPIECWEPDDGVFYAQMGPTGGKHGYSAITGHVGWGISWFINGLLIPEIHVVRGKTYTFVTEGGNDPSIPAKYHPFYITDDPVGGYEHKTPEERKNVTILLVSTAPGLENLHLRE</sequence>
<evidence type="ECO:0000256" key="1">
    <source>
        <dbReference type="ARBA" id="ARBA00022737"/>
    </source>
</evidence>
<reference evidence="3" key="1">
    <citation type="submission" date="2013-02" db="EMBL/GenBank/DDBJ databases">
        <authorList>
            <person name="Hughes D."/>
        </authorList>
    </citation>
    <scope>NUCLEOTIDE SEQUENCE</scope>
    <source>
        <strain>Durham</strain>
        <strain evidence="3">NC isolate 2 -- Noor lab</strain>
    </source>
</reference>
<reference evidence="2" key="2">
    <citation type="submission" date="2015-06" db="UniProtKB">
        <authorList>
            <consortium name="EnsemblMetazoa"/>
        </authorList>
    </citation>
    <scope>IDENTIFICATION</scope>
</reference>
<protein>
    <submittedName>
        <fullName evidence="2">Uncharacterized protein</fullName>
    </submittedName>
</protein>
<evidence type="ECO:0000313" key="2">
    <source>
        <dbReference type="EnsemblMetazoa" id="MESCA002808-PA"/>
    </source>
</evidence>
<dbReference type="EnsemblMetazoa" id="MESCA002808-RA">
    <property type="protein sequence ID" value="MESCA002808-PA"/>
    <property type="gene ID" value="MESCA002808"/>
</dbReference>
<organism evidence="2 3">
    <name type="scientific">Megaselia scalaris</name>
    <name type="common">Humpbacked fly</name>
    <name type="synonym">Phora scalaris</name>
    <dbReference type="NCBI Taxonomy" id="36166"/>
    <lineage>
        <taxon>Eukaryota</taxon>
        <taxon>Metazoa</taxon>
        <taxon>Ecdysozoa</taxon>
        <taxon>Arthropoda</taxon>
        <taxon>Hexapoda</taxon>
        <taxon>Insecta</taxon>
        <taxon>Pterygota</taxon>
        <taxon>Neoptera</taxon>
        <taxon>Endopterygota</taxon>
        <taxon>Diptera</taxon>
        <taxon>Brachycera</taxon>
        <taxon>Muscomorpha</taxon>
        <taxon>Platypezoidea</taxon>
        <taxon>Phoridae</taxon>
        <taxon>Megaseliini</taxon>
        <taxon>Megaselia</taxon>
    </lineage>
</organism>
<dbReference type="AlphaFoldDB" id="T1GHB8"/>
<dbReference type="HOGENOM" id="CLU_1801304_0_0_1"/>